<feature type="region of interest" description="Disordered" evidence="1">
    <location>
        <begin position="1303"/>
        <end position="1346"/>
    </location>
</feature>
<feature type="compositionally biased region" description="Polar residues" evidence="1">
    <location>
        <begin position="1198"/>
        <end position="1217"/>
    </location>
</feature>
<proteinExistence type="predicted"/>
<feature type="compositionally biased region" description="Polar residues" evidence="1">
    <location>
        <begin position="802"/>
        <end position="817"/>
    </location>
</feature>
<dbReference type="Proteomes" id="UP001140513">
    <property type="component" value="Unassembled WGS sequence"/>
</dbReference>
<dbReference type="GeneID" id="80911831"/>
<feature type="region of interest" description="Disordered" evidence="1">
    <location>
        <begin position="695"/>
        <end position="742"/>
    </location>
</feature>
<accession>A0A9W9C8F4</accession>
<dbReference type="RefSeq" id="XP_056068614.1">
    <property type="nucleotide sequence ID" value="XM_056217058.1"/>
</dbReference>
<reference evidence="2" key="1">
    <citation type="submission" date="2022-10" db="EMBL/GenBank/DDBJ databases">
        <title>Tapping the CABI collections for fungal endophytes: first genome assemblies for Collariella, Neodidymelliopsis, Ascochyta clinopodiicola, Didymella pomorum, Didymosphaeria variabile, Neocosmospora piperis and Neocucurbitaria cava.</title>
        <authorList>
            <person name="Hill R."/>
        </authorList>
    </citation>
    <scope>NUCLEOTIDE SEQUENCE</scope>
    <source>
        <strain evidence="2">IMI 356815</strain>
    </source>
</reference>
<feature type="compositionally biased region" description="Low complexity" evidence="1">
    <location>
        <begin position="962"/>
        <end position="977"/>
    </location>
</feature>
<comment type="caution">
    <text evidence="2">The sequence shown here is derived from an EMBL/GenBank/DDBJ whole genome shotgun (WGS) entry which is preliminary data.</text>
</comment>
<keyword evidence="3" id="KW-1185">Reference proteome</keyword>
<organism evidence="2 3">
    <name type="scientific">Didymosphaeria variabile</name>
    <dbReference type="NCBI Taxonomy" id="1932322"/>
    <lineage>
        <taxon>Eukaryota</taxon>
        <taxon>Fungi</taxon>
        <taxon>Dikarya</taxon>
        <taxon>Ascomycota</taxon>
        <taxon>Pezizomycotina</taxon>
        <taxon>Dothideomycetes</taxon>
        <taxon>Pleosporomycetidae</taxon>
        <taxon>Pleosporales</taxon>
        <taxon>Massarineae</taxon>
        <taxon>Didymosphaeriaceae</taxon>
        <taxon>Didymosphaeria</taxon>
    </lineage>
</organism>
<feature type="compositionally biased region" description="Low complexity" evidence="1">
    <location>
        <begin position="994"/>
        <end position="1005"/>
    </location>
</feature>
<feature type="region of interest" description="Disordered" evidence="1">
    <location>
        <begin position="802"/>
        <end position="830"/>
    </location>
</feature>
<feature type="region of interest" description="Disordered" evidence="1">
    <location>
        <begin position="1125"/>
        <end position="1144"/>
    </location>
</feature>
<feature type="compositionally biased region" description="Polar residues" evidence="1">
    <location>
        <begin position="1171"/>
        <end position="1187"/>
    </location>
</feature>
<evidence type="ECO:0008006" key="4">
    <source>
        <dbReference type="Google" id="ProtNLM"/>
    </source>
</evidence>
<feature type="compositionally biased region" description="Polar residues" evidence="1">
    <location>
        <begin position="1332"/>
        <end position="1344"/>
    </location>
</feature>
<feature type="compositionally biased region" description="Low complexity" evidence="1">
    <location>
        <begin position="696"/>
        <end position="707"/>
    </location>
</feature>
<evidence type="ECO:0000256" key="1">
    <source>
        <dbReference type="SAM" id="MobiDB-lite"/>
    </source>
</evidence>
<evidence type="ECO:0000313" key="3">
    <source>
        <dbReference type="Proteomes" id="UP001140513"/>
    </source>
</evidence>
<sequence length="1688" mass="166108">MSDVIAHGANAAALAAATPDRKQEQALSGFGNACSCETVAPLSTTTITNTIFPDQTITTTESVAPGSNQTAVRIESAESGALPSGAAASNGAGTVAVPAIITSPASISVVASGSILPVAPPSASGGTSAPVVVGIPFECPTSGTNTDEANGLSPQFIIGDLRYEYSVLCDTAVTGSNTLAGIQNVANQTACAAHCSLVNSRSQRQLCQSASFVPNSGASDGQCFLHGSAQNFARSPGSVTILLTQVSSKSDNCKSVDLVNGPSNTTVDTAQLVGDVLTEGFSLSTPGLITRSATGGVFKTFWSSGYTDSVGAYHYSWFEVYASSSAWWAAYATSWTCTVKNTPRTVVIAQPVPNLTSVFIDVTTIVENGTTTIISGTSTFSRTGGEGVIFPTSVAALGTGGNGIFTIAGATETSNATAGAGVSEIPAPTSAPGVANETAIIPAGTGSQGAATIIVSGSAATFSSVEGGGIISGSPVPQPNSTAGLSAGSAAFIASGAASIANATAGSGDQPGVAQSSGGLAFSIAGAISTEISTGGFGVIFPSPSNGNAIGTGSIAVPSSNASAEGVQSPARTSTSAFVLPPQHGYDYTPPSSAVASLPSSSAAVSGSSGGGQFSEFGETATLNIAGFETVIPPPPIGTGTSSGAPINTLNGTVVIGAPTAGSVEVTLVGSTAVILSTGGAGSLGPIPVTVNGTELPPSLAPSGSLPTGTAPTNDFSNADSPRRGSISRPTAPANSTAFLPTGTAPASEAPIFNATVSVSEGVAVLSVSGAASVLLSTGASNVIPPVSANISIPTPTEFVSETASGFAPSPSSNSTAAEEGEEGGGPFGILQFSEEATEGPSESGEVVPTGAIPLPSSNVTLPASVSATPSPSSNGSLPVGTAVFITSGGVSLSSVASGGGVVLPSLNFSVAVIPSSSANVSVIPLGTAPASGAQNILTSGATAIILSTGTGGVVLPMPTNQTASAPASQPASPSTTNIEDEFNNSFGDRTGGLRRSSTRGTASLGTAPLVTAPIVTGSSAPASNSTMPPPPPPYIPNGGYGVESVEVVSVAQPSVTMAPVSANSSAVFPTASGSAEQPAVVIPALTANLTLLLPMASGSTEQPSVVIPPLSVNLTVALPTASGSVEQPSAELPPIPANRTATSSGGAEQAFIFTEQPSVTLPPLSANSSAVFPTASGSTGPEFSNSGDDRLGRPRSRTTTGPSEQPLATGNLTLSGTAPIPTANASLLGTAPLSAVPVPLTTGVGLNSTQLPGATGSSVVPVQSANSPFGSLAVPVVSANFSLLATGSSAVPIQSANSTAFLPTGTAPPANSTTAPGPEFSNTENPRRGSFSRSSAPANSTGLLPTGTAPAINTVALNSSAPIGTASAPVPLFTAASVSIAVISENVTVPLGTGVVSASPLPSANVTVPLSIGVAFNETTPFATGTGASITPSASLNGTEGCPTPTPTVIPHTIVVTTVSYETLLVGPSTCAPTASAGLLEAGLLQLNATLPTGTGTAAVSAASPVITSHPYRRTGEVATQEQIDQSCADHDNIVINPDFSPEAANTVFGWTTNADDPSVNFRTQNSTDGQFARVLAAATNTALTISQPLTLCPGKEYKLISTNRVGNLMSKCQADYYIGDDFVYQASPQETFTKRQEFFTAGSSPADVSQDLRVVVKCNGEAGMTAGTDADGYMNLDIDDVGVQLV</sequence>
<feature type="compositionally biased region" description="Polar residues" evidence="1">
    <location>
        <begin position="708"/>
        <end position="720"/>
    </location>
</feature>
<evidence type="ECO:0000313" key="2">
    <source>
        <dbReference type="EMBL" id="KAJ4349684.1"/>
    </source>
</evidence>
<feature type="region of interest" description="Disordered" evidence="1">
    <location>
        <begin position="962"/>
        <end position="1005"/>
    </location>
</feature>
<dbReference type="OrthoDB" id="3793279at2759"/>
<name>A0A9W9C8F4_9PLEO</name>
<gene>
    <name evidence="2" type="ORF">N0V89_008301</name>
</gene>
<feature type="compositionally biased region" description="Polar residues" evidence="1">
    <location>
        <begin position="1310"/>
        <end position="1325"/>
    </location>
</feature>
<protein>
    <recommendedName>
        <fullName evidence="4">Apple domain-containing protein</fullName>
    </recommendedName>
</protein>
<dbReference type="EMBL" id="JAPEUX010000006">
    <property type="protein sequence ID" value="KAJ4349684.1"/>
    <property type="molecule type" value="Genomic_DNA"/>
</dbReference>
<feature type="region of interest" description="Disordered" evidence="1">
    <location>
        <begin position="1171"/>
        <end position="1217"/>
    </location>
</feature>